<organism evidence="1 2">
    <name type="scientific">Ilyobacter polytropus (strain ATCC 51220 / DSM 2926 / LMG 16218 / CuHBu1)</name>
    <dbReference type="NCBI Taxonomy" id="572544"/>
    <lineage>
        <taxon>Bacteria</taxon>
        <taxon>Fusobacteriati</taxon>
        <taxon>Fusobacteriota</taxon>
        <taxon>Fusobacteriia</taxon>
        <taxon>Fusobacteriales</taxon>
        <taxon>Fusobacteriaceae</taxon>
        <taxon>Ilyobacter</taxon>
    </lineage>
</organism>
<keyword evidence="2" id="KW-1185">Reference proteome</keyword>
<dbReference type="STRING" id="572544.Ilyop_1045"/>
<dbReference type="HOGENOM" id="CLU_118950_1_1_0"/>
<protein>
    <submittedName>
        <fullName evidence="1">Uncharacterized protein</fullName>
    </submittedName>
</protein>
<dbReference type="AlphaFoldDB" id="E3H7D0"/>
<dbReference type="RefSeq" id="WP_013387494.1">
    <property type="nucleotide sequence ID" value="NC_014632.1"/>
</dbReference>
<dbReference type="KEGG" id="ipo:Ilyop_1045"/>
<proteinExistence type="predicted"/>
<accession>E3H7D0</accession>
<name>E3H7D0_ILYPC</name>
<evidence type="ECO:0000313" key="1">
    <source>
        <dbReference type="EMBL" id="ADO82826.1"/>
    </source>
</evidence>
<dbReference type="Proteomes" id="UP000006875">
    <property type="component" value="Chromosome"/>
</dbReference>
<evidence type="ECO:0000313" key="2">
    <source>
        <dbReference type="Proteomes" id="UP000006875"/>
    </source>
</evidence>
<reference evidence="1 2" key="1">
    <citation type="journal article" date="2010" name="Stand. Genomic Sci.">
        <title>Complete genome sequence of Ilyobacter polytropus type strain (CuHbu1).</title>
        <authorList>
            <person name="Sikorski J."/>
            <person name="Chertkov O."/>
            <person name="Lapidus A."/>
            <person name="Nolan M."/>
            <person name="Lucas S."/>
            <person name="Del Rio T.G."/>
            <person name="Tice H."/>
            <person name="Cheng J.F."/>
            <person name="Tapia R."/>
            <person name="Han C."/>
            <person name="Goodwin L."/>
            <person name="Pitluck S."/>
            <person name="Liolios K."/>
            <person name="Ivanova N."/>
            <person name="Mavromatis K."/>
            <person name="Mikhailova N."/>
            <person name="Pati A."/>
            <person name="Chen A."/>
            <person name="Palaniappan K."/>
            <person name="Land M."/>
            <person name="Hauser L."/>
            <person name="Chang Y.J."/>
            <person name="Jeffries C.D."/>
            <person name="Brambilla E."/>
            <person name="Yasawong M."/>
            <person name="Rohde M."/>
            <person name="Pukall R."/>
            <person name="Spring S."/>
            <person name="Goker M."/>
            <person name="Woyke T."/>
            <person name="Bristow J."/>
            <person name="Eisen J.A."/>
            <person name="Markowitz V."/>
            <person name="Hugenholtz P."/>
            <person name="Kyrpides N.C."/>
            <person name="Klenk H.P."/>
        </authorList>
    </citation>
    <scope>NUCLEOTIDE SEQUENCE [LARGE SCALE GENOMIC DNA]</scope>
    <source>
        <strain evidence="2">ATCC 51220 / DSM 2926 / LMG 16218 / CuHBu1</strain>
    </source>
</reference>
<dbReference type="eggNOG" id="COG4220">
    <property type="taxonomic scope" value="Bacteria"/>
</dbReference>
<dbReference type="EMBL" id="CP002281">
    <property type="protein sequence ID" value="ADO82826.1"/>
    <property type="molecule type" value="Genomic_DNA"/>
</dbReference>
<gene>
    <name evidence="1" type="ordered locus">Ilyop_1045</name>
</gene>
<sequence length="159" mass="18712">MQEIQSDIKFLSKKFNVSERYARDIFLEARMKNGVYDFLKCIDLYVIYRDKQVEEFNAKRDKLTEVRAEIAQFKLEILKKDYHRTEDIELFLGELTSRIKSKVLSIPNKGARLVTGETEITKVEAVLKDFTDDILRDLSDYENFEILEEVDAGEDQETI</sequence>